<proteinExistence type="evidence at transcript level"/>
<keyword evidence="4" id="KW-1003">Cell membrane</keyword>
<feature type="transmembrane region" description="Helical" evidence="11">
    <location>
        <begin position="623"/>
        <end position="643"/>
    </location>
</feature>
<dbReference type="PANTHER" id="PTHR21522:SF32">
    <property type="entry name" value="OTOPETRIN-2"/>
    <property type="match status" value="1"/>
</dbReference>
<keyword evidence="3" id="KW-0813">Transport</keyword>
<keyword evidence="6" id="KW-0375">Hydrogen ion transport</keyword>
<accession>A0A4Y6EQY1</accession>
<keyword evidence="5 11" id="KW-0812">Transmembrane</keyword>
<feature type="transmembrane region" description="Helical" evidence="11">
    <location>
        <begin position="557"/>
        <end position="578"/>
    </location>
</feature>
<dbReference type="AlphaFoldDB" id="A0A4Y6EQY1"/>
<feature type="transmembrane region" description="Helical" evidence="11">
    <location>
        <begin position="294"/>
        <end position="316"/>
    </location>
</feature>
<keyword evidence="8" id="KW-0406">Ion transport</keyword>
<feature type="transmembrane region" description="Helical" evidence="11">
    <location>
        <begin position="406"/>
        <end position="428"/>
    </location>
</feature>
<feature type="transmembrane region" description="Helical" evidence="11">
    <location>
        <begin position="693"/>
        <end position="718"/>
    </location>
</feature>
<evidence type="ECO:0000256" key="6">
    <source>
        <dbReference type="ARBA" id="ARBA00022781"/>
    </source>
</evidence>
<dbReference type="Pfam" id="PF03189">
    <property type="entry name" value="Otopetrin"/>
    <property type="match status" value="1"/>
</dbReference>
<feature type="transmembrane region" description="Helical" evidence="11">
    <location>
        <begin position="819"/>
        <end position="839"/>
    </location>
</feature>
<dbReference type="EMBL" id="MK234824">
    <property type="protein sequence ID" value="QDF21448.1"/>
    <property type="molecule type" value="mRNA"/>
</dbReference>
<feature type="transmembrane region" description="Helical" evidence="11">
    <location>
        <begin position="788"/>
        <end position="807"/>
    </location>
</feature>
<name>A0A4Y6EQY1_9BILA</name>
<reference evidence="12" key="1">
    <citation type="submission" date="2018-11" db="EMBL/GenBank/DDBJ databases">
        <authorList>
            <person name="Kim M.-S."/>
            <person name="Lee Y.-H."/>
            <person name="Lee J.-S."/>
        </authorList>
    </citation>
    <scope>NUCLEOTIDE SEQUENCE</scope>
</reference>
<dbReference type="GO" id="GO:0032259">
    <property type="term" value="P:methylation"/>
    <property type="evidence" value="ECO:0007669"/>
    <property type="project" value="UniProtKB-KW"/>
</dbReference>
<sequence length="878" mass="101887">MERENKKKKLFRIFKNKKENSFDFGTKGKYRKKDLESGQSRNLPLRRIIDKRNYRENIYDEIGSIDESFEIMSENEIELSSPNKSEEKRIKHYEKFEQINEYDSLENIEMNDETKKSGPKVNFEIKEMPSIASKGNLDTIKSSSLENINMKARGRSKSAFVPNFNKQFSSEPHHLKRRGILDAITKNMEAPNNLTERRSSVFVKDERERRSSVFLKKDDISIISSEDRSENNMMKDIQEFQKKHNMENSKINEGEKEPNKMAPGFSIIYGLILCITGIFVSLDSNAGNLGNYRLISTLFYSYLYITGIIGITIVYFDYNKYINALYNLFESKNMNQPAVFSRKKSHTTKNEDIYATFSMKSNESTKEENTYMQSINVENEHERNLVDFSQKGFSGYLVDRNQPFNLFLTVGIGAFCIATLLQCCIGMSEAIENFIFGKINCTIETNEGIVSLLQFIFICFQFSYIILRLNIVICRNSYWSHLFSMHLAMTNLIVWFRYILIETIDEYYENILHEAFEGSLHRKSFDSYFSDPLENANLTDCFDSVVIKKSVLKLKPYLYPVTIEFSVSCATLYLIIWYKTNKRDLNCLSLPPKKRNFKEVGVVETPFSNLFIMLDCTKTIKGLLFGILIFVLTILSSIFFFVYRNENPSLAKLITEISEIILLLIALIIAIYAYRRIKKHYNKYYLPTNMFDVVLEIFSLGGVFAYNINSFIAVFYGLTHGKEPDDEPYILLKAGQSDDSDLTNNITLLFSALLQIIQSSIQTLLILECLRRYASDNSSYARKPGRELITILLIINICLWIIDTLSGKRYTVKDYLIDYFGTLKWSIINAFSAPIAIFYRFHSSVCLSDIWSGLYYGELEDNFKEMEGKQSESEYCQI</sequence>
<organism evidence="12">
    <name type="scientific">Brachionus koreanus</name>
    <dbReference type="NCBI Taxonomy" id="1199090"/>
    <lineage>
        <taxon>Eukaryota</taxon>
        <taxon>Metazoa</taxon>
        <taxon>Spiralia</taxon>
        <taxon>Gnathifera</taxon>
        <taxon>Rotifera</taxon>
        <taxon>Eurotatoria</taxon>
        <taxon>Monogononta</taxon>
        <taxon>Pseudotrocha</taxon>
        <taxon>Ploima</taxon>
        <taxon>Brachionidae</taxon>
        <taxon>Brachionus</taxon>
    </lineage>
</organism>
<keyword evidence="12" id="KW-0808">Transferase</keyword>
<evidence type="ECO:0000313" key="12">
    <source>
        <dbReference type="EMBL" id="QDF21448.1"/>
    </source>
</evidence>
<dbReference type="PANTHER" id="PTHR21522">
    <property type="entry name" value="PROTON CHANNEL OTOP"/>
    <property type="match status" value="1"/>
</dbReference>
<dbReference type="GO" id="GO:0008168">
    <property type="term" value="F:methyltransferase activity"/>
    <property type="evidence" value="ECO:0007669"/>
    <property type="project" value="UniProtKB-KW"/>
</dbReference>
<evidence type="ECO:0000256" key="7">
    <source>
        <dbReference type="ARBA" id="ARBA00022989"/>
    </source>
</evidence>
<evidence type="ECO:0000256" key="3">
    <source>
        <dbReference type="ARBA" id="ARBA00022448"/>
    </source>
</evidence>
<keyword evidence="9 11" id="KW-0472">Membrane</keyword>
<evidence type="ECO:0000256" key="1">
    <source>
        <dbReference type="ARBA" id="ARBA00004651"/>
    </source>
</evidence>
<evidence type="ECO:0000256" key="2">
    <source>
        <dbReference type="ARBA" id="ARBA00006513"/>
    </source>
</evidence>
<feature type="transmembrane region" description="Helical" evidence="11">
    <location>
        <begin position="448"/>
        <end position="467"/>
    </location>
</feature>
<evidence type="ECO:0000256" key="9">
    <source>
        <dbReference type="ARBA" id="ARBA00023136"/>
    </source>
</evidence>
<comment type="subcellular location">
    <subcellularLocation>
        <location evidence="1">Cell membrane</location>
        <topology evidence="1">Multi-pass membrane protein</topology>
    </subcellularLocation>
</comment>
<comment type="similarity">
    <text evidence="2">Belongs to the otopetrin family.</text>
</comment>
<protein>
    <submittedName>
        <fullName evidence="12">Histone-lysine N-methyltransferase 2D</fullName>
    </submittedName>
</protein>
<feature type="transmembrane region" description="Helical" evidence="11">
    <location>
        <begin position="264"/>
        <end position="282"/>
    </location>
</feature>
<evidence type="ECO:0000256" key="11">
    <source>
        <dbReference type="SAM" id="Phobius"/>
    </source>
</evidence>
<keyword evidence="12" id="KW-0489">Methyltransferase</keyword>
<evidence type="ECO:0000256" key="4">
    <source>
        <dbReference type="ARBA" id="ARBA00022475"/>
    </source>
</evidence>
<feature type="transmembrane region" description="Helical" evidence="11">
    <location>
        <begin position="746"/>
        <end position="767"/>
    </location>
</feature>
<dbReference type="GO" id="GO:0005886">
    <property type="term" value="C:plasma membrane"/>
    <property type="evidence" value="ECO:0007669"/>
    <property type="project" value="UniProtKB-SubCell"/>
</dbReference>
<feature type="transmembrane region" description="Helical" evidence="11">
    <location>
        <begin position="649"/>
        <end position="672"/>
    </location>
</feature>
<evidence type="ECO:0000256" key="10">
    <source>
        <dbReference type="ARBA" id="ARBA00023303"/>
    </source>
</evidence>
<dbReference type="GO" id="GO:0015252">
    <property type="term" value="F:proton channel activity"/>
    <property type="evidence" value="ECO:0007669"/>
    <property type="project" value="InterPro"/>
</dbReference>
<keyword evidence="7 11" id="KW-1133">Transmembrane helix</keyword>
<feature type="transmembrane region" description="Helical" evidence="11">
    <location>
        <begin position="479"/>
        <end position="500"/>
    </location>
</feature>
<keyword evidence="10" id="KW-0407">Ion channel</keyword>
<dbReference type="InterPro" id="IPR004878">
    <property type="entry name" value="Otopetrin"/>
</dbReference>
<evidence type="ECO:0000256" key="5">
    <source>
        <dbReference type="ARBA" id="ARBA00022692"/>
    </source>
</evidence>
<evidence type="ECO:0000256" key="8">
    <source>
        <dbReference type="ARBA" id="ARBA00023065"/>
    </source>
</evidence>